<keyword evidence="1" id="KW-0472">Membrane</keyword>
<keyword evidence="1" id="KW-0812">Transmembrane</keyword>
<feature type="transmembrane region" description="Helical" evidence="1">
    <location>
        <begin position="120"/>
        <end position="137"/>
    </location>
</feature>
<evidence type="ECO:0000313" key="3">
    <source>
        <dbReference type="EMBL" id="MBM7620693.1"/>
    </source>
</evidence>
<feature type="transmembrane region" description="Helical" evidence="1">
    <location>
        <begin position="61"/>
        <end position="84"/>
    </location>
</feature>
<evidence type="ECO:0000313" key="4">
    <source>
        <dbReference type="Proteomes" id="UP000737402"/>
    </source>
</evidence>
<sequence length="399" mass="45753">MKAAPIEEKDRIIALDIIRGLAILGIFLVNMPSFFSPMLYVDQRTYWNDRLDIWTVNFVDIVAQASFYTLFSFLFGYGFIIFMDRLKEKELSAPKYFSRRLIVLLAIGCIHAFLIWHGDILISYAITGFLLLLMRNLSSKAMVWTGILLITIPTILLTLLMLLSMMMMDGNLDVYEAYQGTALQSLEIYANGSFMEITRQRMEDWAFVNIANSVFIVLSILPMFLFGAAAAKERWLHNTEENLGVFKKLWALTLVLALIFKLLPYYAGGNLAVDYLQDSIGGPASALFYFLTIVLATRKGVGKKILSPLRYVGKMSLTNYLFQSVLCTFIFYSYGLGLYGTFKPFQGLMLVLGVYVLQIFLSKLWLSRFYYGPMEWLWRMGTYGRRSPLRKSPNEKMRA</sequence>
<reference evidence="3 4" key="1">
    <citation type="submission" date="2021-01" db="EMBL/GenBank/DDBJ databases">
        <title>Genomic Encyclopedia of Type Strains, Phase IV (KMG-IV): sequencing the most valuable type-strain genomes for metagenomic binning, comparative biology and taxonomic classification.</title>
        <authorList>
            <person name="Goeker M."/>
        </authorList>
    </citation>
    <scope>NUCLEOTIDE SEQUENCE [LARGE SCALE GENOMIC DNA]</scope>
    <source>
        <strain evidence="3 4">DSM 25879</strain>
    </source>
</reference>
<keyword evidence="4" id="KW-1185">Reference proteome</keyword>
<feature type="domain" description="DUF418" evidence="2">
    <location>
        <begin position="230"/>
        <end position="384"/>
    </location>
</feature>
<feature type="transmembrane region" description="Helical" evidence="1">
    <location>
        <begin position="345"/>
        <end position="366"/>
    </location>
</feature>
<dbReference type="PANTHER" id="PTHR30590:SF2">
    <property type="entry name" value="INNER MEMBRANE PROTEIN"/>
    <property type="match status" value="1"/>
</dbReference>
<evidence type="ECO:0000256" key="1">
    <source>
        <dbReference type="SAM" id="Phobius"/>
    </source>
</evidence>
<dbReference type="Pfam" id="PF04235">
    <property type="entry name" value="DUF418"/>
    <property type="match status" value="1"/>
</dbReference>
<organism evidence="3 4">
    <name type="scientific">Sutcliffiella tianshenii</name>
    <dbReference type="NCBI Taxonomy" id="1463404"/>
    <lineage>
        <taxon>Bacteria</taxon>
        <taxon>Bacillati</taxon>
        <taxon>Bacillota</taxon>
        <taxon>Bacilli</taxon>
        <taxon>Bacillales</taxon>
        <taxon>Bacillaceae</taxon>
        <taxon>Sutcliffiella</taxon>
    </lineage>
</organism>
<comment type="caution">
    <text evidence="3">The sequence shown here is derived from an EMBL/GenBank/DDBJ whole genome shotgun (WGS) entry which is preliminary data.</text>
</comment>
<feature type="transmembrane region" description="Helical" evidence="1">
    <location>
        <begin position="317"/>
        <end position="339"/>
    </location>
</feature>
<protein>
    <recommendedName>
        <fullName evidence="2">DUF418 domain-containing protein</fullName>
    </recommendedName>
</protein>
<feature type="transmembrane region" description="Helical" evidence="1">
    <location>
        <begin position="279"/>
        <end position="296"/>
    </location>
</feature>
<name>A0ABS2P1T9_9BACI</name>
<dbReference type="Proteomes" id="UP000737402">
    <property type="component" value="Unassembled WGS sequence"/>
</dbReference>
<dbReference type="InterPro" id="IPR007349">
    <property type="entry name" value="DUF418"/>
</dbReference>
<dbReference type="EMBL" id="JAFBED010000005">
    <property type="protein sequence ID" value="MBM7620693.1"/>
    <property type="molecule type" value="Genomic_DNA"/>
</dbReference>
<dbReference type="PANTHER" id="PTHR30590">
    <property type="entry name" value="INNER MEMBRANE PROTEIN"/>
    <property type="match status" value="1"/>
</dbReference>
<feature type="transmembrane region" description="Helical" evidence="1">
    <location>
        <begin position="144"/>
        <end position="168"/>
    </location>
</feature>
<feature type="transmembrane region" description="Helical" evidence="1">
    <location>
        <begin position="249"/>
        <end position="267"/>
    </location>
</feature>
<accession>A0ABS2P1T9</accession>
<keyword evidence="1" id="KW-1133">Transmembrane helix</keyword>
<dbReference type="InterPro" id="IPR052529">
    <property type="entry name" value="Bact_Transport_Assoc"/>
</dbReference>
<feature type="transmembrane region" description="Helical" evidence="1">
    <location>
        <begin position="205"/>
        <end position="228"/>
    </location>
</feature>
<feature type="transmembrane region" description="Helical" evidence="1">
    <location>
        <begin position="21"/>
        <end position="41"/>
    </location>
</feature>
<proteinExistence type="predicted"/>
<feature type="transmembrane region" description="Helical" evidence="1">
    <location>
        <begin position="96"/>
        <end position="114"/>
    </location>
</feature>
<evidence type="ECO:0000259" key="2">
    <source>
        <dbReference type="Pfam" id="PF04235"/>
    </source>
</evidence>
<gene>
    <name evidence="3" type="ORF">JOC95_002548</name>
</gene>
<dbReference type="RefSeq" id="WP_204416663.1">
    <property type="nucleotide sequence ID" value="NZ_JAFBED010000005.1"/>
</dbReference>